<evidence type="ECO:0000313" key="2">
    <source>
        <dbReference type="Proteomes" id="UP000235611"/>
    </source>
</evidence>
<dbReference type="AlphaFoldDB" id="A0AAP8MTG8"/>
<evidence type="ECO:0000313" key="1">
    <source>
        <dbReference type="EMBL" id="PMP05878.1"/>
    </source>
</evidence>
<dbReference type="Proteomes" id="UP000235611">
    <property type="component" value="Unassembled WGS sequence"/>
</dbReference>
<name>A0AAP8MTG8_9VIBR</name>
<proteinExistence type="predicted"/>
<comment type="caution">
    <text evidence="1">The sequence shown here is derived from an EMBL/GenBank/DDBJ whole genome shotgun (WGS) entry which is preliminary data.</text>
</comment>
<reference evidence="2" key="1">
    <citation type="submission" date="2016-07" db="EMBL/GenBank/DDBJ databases">
        <title>Nontailed viruses are major unrecognized killers of bacteria in the ocean.</title>
        <authorList>
            <person name="Kauffman K."/>
            <person name="Hussain F."/>
            <person name="Yang J."/>
            <person name="Arevalo P."/>
            <person name="Brown J."/>
            <person name="Cutler M."/>
            <person name="Kelly L."/>
            <person name="Polz M.F."/>
        </authorList>
    </citation>
    <scope>NUCLEOTIDE SEQUENCE [LARGE SCALE GENOMIC DNA]</scope>
    <source>
        <strain evidence="2">10N.222.49.A5</strain>
    </source>
</reference>
<dbReference type="EMBL" id="MDBO01000132">
    <property type="protein sequence ID" value="PMP05878.1"/>
    <property type="molecule type" value="Genomic_DNA"/>
</dbReference>
<sequence length="158" mass="18111">MGIERYQNMTSDSIKELGVKLPTLQSGNLNIESFQGDFTSVEQAISLLQPTDGWVMYRDKIEISANLPRRKDVIEAEYHKDEISLKVQLLHGNVYQVTRLHGAPSTNGSLCFSEQKVLLRNQLLTEGDFALYRLWYESVNCRWQPIAQQFVGFIKEAN</sequence>
<accession>A0AAP8MTG8</accession>
<gene>
    <name evidence="1" type="ORF">BCS93_18150</name>
</gene>
<organism evidence="1 2">
    <name type="scientific">Vibrio breoganii</name>
    <dbReference type="NCBI Taxonomy" id="553239"/>
    <lineage>
        <taxon>Bacteria</taxon>
        <taxon>Pseudomonadati</taxon>
        <taxon>Pseudomonadota</taxon>
        <taxon>Gammaproteobacteria</taxon>
        <taxon>Vibrionales</taxon>
        <taxon>Vibrionaceae</taxon>
        <taxon>Vibrio</taxon>
    </lineage>
</organism>
<protein>
    <submittedName>
        <fullName evidence="1">Uncharacterized protein</fullName>
    </submittedName>
</protein>
<dbReference type="RefSeq" id="WP_102478182.1">
    <property type="nucleotide sequence ID" value="NZ_MDBO01000132.1"/>
</dbReference>